<dbReference type="PATRIC" id="fig|626887.3.peg.2352"/>
<sequence>MSDSPAFEIAADQERGKVSSIRRPFLRVLPSAIAIIPVSMLFGVLAHRADWSMLEILAAGFLGFTGSGQFALLPLAEVNASFLTMLVICASINSRYFPIAFTTTRRLPKTIFPRMFASHMLGDEAYATERNDDTAKDTFIIRLTIFSFWIIAGVIGALVAKAIPSAWLSTDIHLGFPASVVLVYLSVSQIKVRITDIYHAKSAMVVTCFLLAATFYWLLGPTYFWIPSVAVTAVVLDKWKKHE</sequence>
<evidence type="ECO:0000313" key="10">
    <source>
        <dbReference type="Proteomes" id="UP000013165"/>
    </source>
</evidence>
<dbReference type="PANTHER" id="PTHR34979:SF1">
    <property type="entry name" value="INNER MEMBRANE PROTEIN YGAZ"/>
    <property type="match status" value="1"/>
</dbReference>
<dbReference type="GO" id="GO:1903785">
    <property type="term" value="P:L-valine transmembrane transport"/>
    <property type="evidence" value="ECO:0007669"/>
    <property type="project" value="TreeGrafter"/>
</dbReference>
<comment type="caution">
    <text evidence="9">The sequence shown here is derived from an EMBL/GenBank/DDBJ whole genome shotgun (WGS) entry which is preliminary data.</text>
</comment>
<evidence type="ECO:0000256" key="1">
    <source>
        <dbReference type="ARBA" id="ARBA00004651"/>
    </source>
</evidence>
<evidence type="ECO:0000256" key="7">
    <source>
        <dbReference type="ARBA" id="ARBA00023136"/>
    </source>
</evidence>
<organism evidence="9 10">
    <name type="scientific">Marinobacter nanhaiticus D15-8W</name>
    <dbReference type="NCBI Taxonomy" id="626887"/>
    <lineage>
        <taxon>Bacteria</taxon>
        <taxon>Pseudomonadati</taxon>
        <taxon>Pseudomonadota</taxon>
        <taxon>Gammaproteobacteria</taxon>
        <taxon>Pseudomonadales</taxon>
        <taxon>Marinobacteraceae</taxon>
        <taxon>Marinobacter</taxon>
    </lineage>
</organism>
<keyword evidence="7 8" id="KW-0472">Membrane</keyword>
<feature type="transmembrane region" description="Helical" evidence="8">
    <location>
        <begin position="197"/>
        <end position="217"/>
    </location>
</feature>
<comment type="similarity">
    <text evidence="2">Belongs to the AzlC family.</text>
</comment>
<dbReference type="InterPro" id="IPR011606">
    <property type="entry name" value="Brnchd-chn_aa_trnsp_permease"/>
</dbReference>
<feature type="transmembrane region" description="Helical" evidence="8">
    <location>
        <begin position="166"/>
        <end position="185"/>
    </location>
</feature>
<keyword evidence="3" id="KW-0813">Transport</keyword>
<comment type="subcellular location">
    <subcellularLocation>
        <location evidence="1">Cell membrane</location>
        <topology evidence="1">Multi-pass membrane protein</topology>
    </subcellularLocation>
</comment>
<reference evidence="9 10" key="1">
    <citation type="journal article" date="2013" name="Genome Announc.">
        <title>Genome Sequence of the Polycyclic Aromatic Hydrocarbon-Degrading Bacterium Strain Marinobacter nanhaiticus D15-8WT.</title>
        <authorList>
            <person name="Cui Z."/>
            <person name="Gao W."/>
            <person name="Li Q."/>
            <person name="Xu G."/>
            <person name="Zheng L."/>
        </authorList>
    </citation>
    <scope>NUCLEOTIDE SEQUENCE [LARGE SCALE GENOMIC DNA]</scope>
    <source>
        <strain evidence="9 10">D15-8W</strain>
    </source>
</reference>
<evidence type="ECO:0000256" key="4">
    <source>
        <dbReference type="ARBA" id="ARBA00022475"/>
    </source>
</evidence>
<evidence type="ECO:0000256" key="5">
    <source>
        <dbReference type="ARBA" id="ARBA00022692"/>
    </source>
</evidence>
<protein>
    <submittedName>
        <fullName evidence="9">Branched-chain amino acid ABC transporter permease</fullName>
    </submittedName>
</protein>
<evidence type="ECO:0000256" key="3">
    <source>
        <dbReference type="ARBA" id="ARBA00022448"/>
    </source>
</evidence>
<evidence type="ECO:0000256" key="2">
    <source>
        <dbReference type="ARBA" id="ARBA00010735"/>
    </source>
</evidence>
<feature type="transmembrane region" description="Helical" evidence="8">
    <location>
        <begin position="25"/>
        <end position="46"/>
    </location>
</feature>
<dbReference type="OrthoDB" id="6986109at2"/>
<proteinExistence type="inferred from homology"/>
<feature type="transmembrane region" description="Helical" evidence="8">
    <location>
        <begin position="78"/>
        <end position="97"/>
    </location>
</feature>
<keyword evidence="4" id="KW-1003">Cell membrane</keyword>
<evidence type="ECO:0000256" key="8">
    <source>
        <dbReference type="SAM" id="Phobius"/>
    </source>
</evidence>
<dbReference type="AlphaFoldDB" id="N6W6Y7"/>
<dbReference type="RefSeq" id="WP_004580309.1">
    <property type="nucleotide sequence ID" value="NZ_AP028878.1"/>
</dbReference>
<dbReference type="GO" id="GO:0005886">
    <property type="term" value="C:plasma membrane"/>
    <property type="evidence" value="ECO:0007669"/>
    <property type="project" value="UniProtKB-SubCell"/>
</dbReference>
<keyword evidence="5 8" id="KW-0812">Transmembrane</keyword>
<name>N6W6Y7_9GAMM</name>
<keyword evidence="10" id="KW-1185">Reference proteome</keyword>
<dbReference type="eggNOG" id="COG1296">
    <property type="taxonomic scope" value="Bacteria"/>
</dbReference>
<dbReference type="HOGENOM" id="CLU_099813_0_0_6"/>
<dbReference type="STRING" id="626887.J057_11721"/>
<dbReference type="EMBL" id="APLQ01000011">
    <property type="protein sequence ID" value="ENO16019.1"/>
    <property type="molecule type" value="Genomic_DNA"/>
</dbReference>
<feature type="transmembrane region" description="Helical" evidence="8">
    <location>
        <begin position="139"/>
        <end position="160"/>
    </location>
</feature>
<dbReference type="Proteomes" id="UP000013165">
    <property type="component" value="Unassembled WGS sequence"/>
</dbReference>
<evidence type="ECO:0000313" key="9">
    <source>
        <dbReference type="EMBL" id="ENO16019.1"/>
    </source>
</evidence>
<evidence type="ECO:0000256" key="6">
    <source>
        <dbReference type="ARBA" id="ARBA00022989"/>
    </source>
</evidence>
<keyword evidence="6 8" id="KW-1133">Transmembrane helix</keyword>
<gene>
    <name evidence="9" type="ORF">J057_11721</name>
</gene>
<dbReference type="PANTHER" id="PTHR34979">
    <property type="entry name" value="INNER MEMBRANE PROTEIN YGAZ"/>
    <property type="match status" value="1"/>
</dbReference>
<accession>N6W6Y7</accession>
<dbReference type="Pfam" id="PF03591">
    <property type="entry name" value="AzlC"/>
    <property type="match status" value="1"/>
</dbReference>